<name>G4CND0_9NEIS</name>
<protein>
    <submittedName>
        <fullName evidence="1">Uncharacterized protein</fullName>
    </submittedName>
</protein>
<evidence type="ECO:0000313" key="1">
    <source>
        <dbReference type="EMBL" id="EGZ49944.1"/>
    </source>
</evidence>
<dbReference type="Proteomes" id="UP000005336">
    <property type="component" value="Unassembled WGS sequence"/>
</dbReference>
<gene>
    <name evidence="1" type="ORF">HMPREF9370_0589</name>
</gene>
<dbReference type="HOGENOM" id="CLU_1711297_0_0_4"/>
<dbReference type="EMBL" id="AGAZ01000026">
    <property type="protein sequence ID" value="EGZ49944.1"/>
    <property type="molecule type" value="Genomic_DNA"/>
</dbReference>
<accession>G4CND0</accession>
<dbReference type="InterPro" id="IPR020493">
    <property type="entry name" value="Uncharacterised_HI0310"/>
</dbReference>
<dbReference type="AlphaFoldDB" id="G4CND0"/>
<dbReference type="Pfam" id="PF17274">
    <property type="entry name" value="DUF5339"/>
    <property type="match status" value="1"/>
</dbReference>
<organism evidence="1 2">
    <name type="scientific">Neisseria wadsworthii 9715</name>
    <dbReference type="NCBI Taxonomy" id="1030841"/>
    <lineage>
        <taxon>Bacteria</taxon>
        <taxon>Pseudomonadati</taxon>
        <taxon>Pseudomonadota</taxon>
        <taxon>Betaproteobacteria</taxon>
        <taxon>Neisseriales</taxon>
        <taxon>Neisseriaceae</taxon>
        <taxon>Neisseria</taxon>
    </lineage>
</organism>
<dbReference type="PATRIC" id="fig|1030841.3.peg.581"/>
<proteinExistence type="predicted"/>
<evidence type="ECO:0000313" key="2">
    <source>
        <dbReference type="Proteomes" id="UP000005336"/>
    </source>
</evidence>
<comment type="caution">
    <text evidence="1">The sequence shown here is derived from an EMBL/GenBank/DDBJ whole genome shotgun (WGS) entry which is preliminary data.</text>
</comment>
<keyword evidence="2" id="KW-1185">Reference proteome</keyword>
<sequence length="153" mass="16658">MEQHSLRLEKRNLFIGIGSVILRLKNQNNHFQSSPANSNRAEIREEFTKMTKSLLAVMTMAFALTACGEKKADAPAASGAATESAVNLAPECQAYFERMEKCFAKGGAQIESLKAGLEESKKGLLELPADQQAQACKMGNDQFTQVAQTAKCE</sequence>
<reference evidence="1 2" key="1">
    <citation type="submission" date="2011-06" db="EMBL/GenBank/DDBJ databases">
        <authorList>
            <person name="Muzny D."/>
            <person name="Qin X."/>
            <person name="Deng J."/>
            <person name="Jiang H."/>
            <person name="Liu Y."/>
            <person name="Qu J."/>
            <person name="Song X.-Z."/>
            <person name="Zhang L."/>
            <person name="Thornton R."/>
            <person name="Coyle M."/>
            <person name="Francisco L."/>
            <person name="Jackson L."/>
            <person name="Javaid M."/>
            <person name="Korchina V."/>
            <person name="Kovar C."/>
            <person name="Mata R."/>
            <person name="Mathew T."/>
            <person name="Ngo R."/>
            <person name="Nguyen L."/>
            <person name="Nguyen N."/>
            <person name="Okwuonu G."/>
            <person name="Ongeri F."/>
            <person name="Pham C."/>
            <person name="Simmons D."/>
            <person name="Wilczek-Boney K."/>
            <person name="Hale W."/>
            <person name="Jakkamsetti A."/>
            <person name="Pham P."/>
            <person name="Ruth R."/>
            <person name="San Lucas F."/>
            <person name="Warren J."/>
            <person name="Zhang J."/>
            <person name="Zhao Z."/>
            <person name="Zhou C."/>
            <person name="Zhu D."/>
            <person name="Lee S."/>
            <person name="Bess C."/>
            <person name="Blankenburg K."/>
            <person name="Forbes L."/>
            <person name="Fu Q."/>
            <person name="Gubbala S."/>
            <person name="Hirani K."/>
            <person name="Jayaseelan J.C."/>
            <person name="Lara F."/>
            <person name="Munidasa M."/>
            <person name="Palculict T."/>
            <person name="Patil S."/>
            <person name="Pu L.-L."/>
            <person name="Saada N."/>
            <person name="Tang L."/>
            <person name="Weissenberger G."/>
            <person name="Zhu Y."/>
            <person name="Hemphill L."/>
            <person name="Shang Y."/>
            <person name="Youmans B."/>
            <person name="Ayvaz T."/>
            <person name="Ross M."/>
            <person name="Santibanez J."/>
            <person name="Aqrawi P."/>
            <person name="Gross S."/>
            <person name="Joshi V."/>
            <person name="Fowler G."/>
            <person name="Nazareth L."/>
            <person name="Reid J."/>
            <person name="Worley K."/>
            <person name="Petrosino J."/>
            <person name="Highlander S."/>
            <person name="Gibbs R."/>
        </authorList>
    </citation>
    <scope>NUCLEOTIDE SEQUENCE [LARGE SCALE GENOMIC DNA]</scope>
    <source>
        <strain evidence="1 2">9715</strain>
    </source>
</reference>